<dbReference type="GO" id="GO:0016787">
    <property type="term" value="F:hydrolase activity"/>
    <property type="evidence" value="ECO:0007669"/>
    <property type="project" value="InterPro"/>
</dbReference>
<dbReference type="SUPFAM" id="SSF53474">
    <property type="entry name" value="alpha/beta-Hydrolases"/>
    <property type="match status" value="1"/>
</dbReference>
<reference evidence="3 4" key="1">
    <citation type="submission" date="2020-08" db="EMBL/GenBank/DDBJ databases">
        <title>Plant Genome Project.</title>
        <authorList>
            <person name="Zhang R.-G."/>
        </authorList>
    </citation>
    <scope>NUCLEOTIDE SEQUENCE [LARGE SCALE GENOMIC DNA]</scope>
    <source>
        <tissue evidence="3">Rhizome</tissue>
    </source>
</reference>
<dbReference type="PANTHER" id="PTHR23024">
    <property type="entry name" value="ARYLACETAMIDE DEACETYLASE"/>
    <property type="match status" value="1"/>
</dbReference>
<comment type="caution">
    <text evidence="3">The sequence shown here is derived from an EMBL/GenBank/DDBJ whole genome shotgun (WGS) entry which is preliminary data.</text>
</comment>
<keyword evidence="1" id="KW-1133">Transmembrane helix</keyword>
<dbReference type="InterPro" id="IPR050466">
    <property type="entry name" value="Carboxylest/Gibb_receptor"/>
</dbReference>
<dbReference type="InterPro" id="IPR013094">
    <property type="entry name" value="AB_hydrolase_3"/>
</dbReference>
<evidence type="ECO:0000313" key="4">
    <source>
        <dbReference type="Proteomes" id="UP000734854"/>
    </source>
</evidence>
<dbReference type="EMBL" id="JACMSC010000010">
    <property type="protein sequence ID" value="KAG6502516.1"/>
    <property type="molecule type" value="Genomic_DNA"/>
</dbReference>
<keyword evidence="4" id="KW-1185">Reference proteome</keyword>
<dbReference type="PANTHER" id="PTHR23024:SF113">
    <property type="entry name" value="CARBOXYLESTERASE 8-RELATED"/>
    <property type="match status" value="1"/>
</dbReference>
<accession>A0A8J5GAN6</accession>
<evidence type="ECO:0000313" key="3">
    <source>
        <dbReference type="EMBL" id="KAG6502516.1"/>
    </source>
</evidence>
<gene>
    <name evidence="3" type="ORF">ZIOFF_034800</name>
</gene>
<feature type="transmembrane region" description="Helical" evidence="1">
    <location>
        <begin position="6"/>
        <end position="25"/>
    </location>
</feature>
<dbReference type="AlphaFoldDB" id="A0A8J5GAN6"/>
<protein>
    <recommendedName>
        <fullName evidence="2">Alpha/beta hydrolase fold-3 domain-containing protein</fullName>
    </recommendedName>
</protein>
<dbReference type="Gene3D" id="3.40.50.1820">
    <property type="entry name" value="alpha/beta hydrolase"/>
    <property type="match status" value="1"/>
</dbReference>
<sequence>MPPTGSKLPIIVYIHGGGFIIFCFASSPFHGLCSRLAVALPAAILSVDYRLSPQHRLPVAVEDALFWLRAHAMGVSVEGNLPFPLTECTDFSRYFLMGDNEGATIAFPGSLLVAAIQNSLAPLSITALVLDYPYFGGIERTDSKERLKSDKILSLAENKLMWELALPEGTDRDHEYSNPFKNKEKLFAELRDFPQYLVRGHICDSSPTEPCPLCANSSLLSAPIRPSSRC</sequence>
<evidence type="ECO:0000259" key="2">
    <source>
        <dbReference type="Pfam" id="PF07859"/>
    </source>
</evidence>
<dbReference type="InterPro" id="IPR029058">
    <property type="entry name" value="AB_hydrolase_fold"/>
</dbReference>
<keyword evidence="1" id="KW-0472">Membrane</keyword>
<dbReference type="Proteomes" id="UP000734854">
    <property type="component" value="Unassembled WGS sequence"/>
</dbReference>
<organism evidence="3 4">
    <name type="scientific">Zingiber officinale</name>
    <name type="common">Ginger</name>
    <name type="synonym">Amomum zingiber</name>
    <dbReference type="NCBI Taxonomy" id="94328"/>
    <lineage>
        <taxon>Eukaryota</taxon>
        <taxon>Viridiplantae</taxon>
        <taxon>Streptophyta</taxon>
        <taxon>Embryophyta</taxon>
        <taxon>Tracheophyta</taxon>
        <taxon>Spermatophyta</taxon>
        <taxon>Magnoliopsida</taxon>
        <taxon>Liliopsida</taxon>
        <taxon>Zingiberales</taxon>
        <taxon>Zingiberaceae</taxon>
        <taxon>Zingiber</taxon>
    </lineage>
</organism>
<dbReference type="Pfam" id="PF07859">
    <property type="entry name" value="Abhydrolase_3"/>
    <property type="match status" value="1"/>
</dbReference>
<evidence type="ECO:0000256" key="1">
    <source>
        <dbReference type="SAM" id="Phobius"/>
    </source>
</evidence>
<name>A0A8J5GAN6_ZINOF</name>
<proteinExistence type="predicted"/>
<keyword evidence="1" id="KW-0812">Transmembrane</keyword>
<feature type="domain" description="Alpha/beta hydrolase fold-3" evidence="2">
    <location>
        <begin position="11"/>
        <end position="199"/>
    </location>
</feature>